<comment type="caution">
    <text evidence="1">The sequence shown here is derived from an EMBL/GenBank/DDBJ whole genome shotgun (WGS) entry which is preliminary data.</text>
</comment>
<keyword evidence="2" id="KW-1185">Reference proteome</keyword>
<sequence length="323" mass="36782">MLKRHKFTATFALEALQTSLLWRLNDFSGVEPSSALTPDFISPLPTSARDILGRPILVLYLAALDRAPGDPRQDLLMSIELLRLQLRRINNSHGSDRYPVLQYTLLLDMSNVSMRSINVDLLTWYTREVVPQFPGMLAAVFMCNFSWTHSGVWNIIKHVLPESALSKVFFPSIQTLHQIIPPASLPKDYGGLLPSMQDLPRTSGPQNSLKSVVDGSAFPSTEERLAEPQAKTTSDLSPRSLFNPFFGYPVRRLPFPSSTLPYLHHGRQRKRDLLRTLAALWWEKWGSKLTLAFALFLALYLLRRWNQRRRLLRSLSMPKALFG</sequence>
<gene>
    <name evidence="1" type="ORF">BV25DRAFT_1849516</name>
</gene>
<evidence type="ECO:0000313" key="2">
    <source>
        <dbReference type="Proteomes" id="UP000814140"/>
    </source>
</evidence>
<reference evidence="1" key="1">
    <citation type="submission" date="2021-03" db="EMBL/GenBank/DDBJ databases">
        <authorList>
            <consortium name="DOE Joint Genome Institute"/>
            <person name="Ahrendt S."/>
            <person name="Looney B.P."/>
            <person name="Miyauchi S."/>
            <person name="Morin E."/>
            <person name="Drula E."/>
            <person name="Courty P.E."/>
            <person name="Chicoki N."/>
            <person name="Fauchery L."/>
            <person name="Kohler A."/>
            <person name="Kuo A."/>
            <person name="Labutti K."/>
            <person name="Pangilinan J."/>
            <person name="Lipzen A."/>
            <person name="Riley R."/>
            <person name="Andreopoulos W."/>
            <person name="He G."/>
            <person name="Johnson J."/>
            <person name="Barry K.W."/>
            <person name="Grigoriev I.V."/>
            <person name="Nagy L."/>
            <person name="Hibbett D."/>
            <person name="Henrissat B."/>
            <person name="Matheny P.B."/>
            <person name="Labbe J."/>
            <person name="Martin F."/>
        </authorList>
    </citation>
    <scope>NUCLEOTIDE SEQUENCE</scope>
    <source>
        <strain evidence="1">HHB10654</strain>
    </source>
</reference>
<name>A0ACB8TCN5_9AGAM</name>
<dbReference type="EMBL" id="MU277193">
    <property type="protein sequence ID" value="KAI0066031.1"/>
    <property type="molecule type" value="Genomic_DNA"/>
</dbReference>
<proteinExistence type="predicted"/>
<dbReference type="Proteomes" id="UP000814140">
    <property type="component" value="Unassembled WGS sequence"/>
</dbReference>
<reference evidence="1" key="2">
    <citation type="journal article" date="2022" name="New Phytol.">
        <title>Evolutionary transition to the ectomycorrhizal habit in the genomes of a hyperdiverse lineage of mushroom-forming fungi.</title>
        <authorList>
            <person name="Looney B."/>
            <person name="Miyauchi S."/>
            <person name="Morin E."/>
            <person name="Drula E."/>
            <person name="Courty P.E."/>
            <person name="Kohler A."/>
            <person name="Kuo A."/>
            <person name="LaButti K."/>
            <person name="Pangilinan J."/>
            <person name="Lipzen A."/>
            <person name="Riley R."/>
            <person name="Andreopoulos W."/>
            <person name="He G."/>
            <person name="Johnson J."/>
            <person name="Nolan M."/>
            <person name="Tritt A."/>
            <person name="Barry K.W."/>
            <person name="Grigoriev I.V."/>
            <person name="Nagy L.G."/>
            <person name="Hibbett D."/>
            <person name="Henrissat B."/>
            <person name="Matheny P.B."/>
            <person name="Labbe J."/>
            <person name="Martin F.M."/>
        </authorList>
    </citation>
    <scope>NUCLEOTIDE SEQUENCE</scope>
    <source>
        <strain evidence="1">HHB10654</strain>
    </source>
</reference>
<evidence type="ECO:0000313" key="1">
    <source>
        <dbReference type="EMBL" id="KAI0066031.1"/>
    </source>
</evidence>
<organism evidence="1 2">
    <name type="scientific">Artomyces pyxidatus</name>
    <dbReference type="NCBI Taxonomy" id="48021"/>
    <lineage>
        <taxon>Eukaryota</taxon>
        <taxon>Fungi</taxon>
        <taxon>Dikarya</taxon>
        <taxon>Basidiomycota</taxon>
        <taxon>Agaricomycotina</taxon>
        <taxon>Agaricomycetes</taxon>
        <taxon>Russulales</taxon>
        <taxon>Auriscalpiaceae</taxon>
        <taxon>Artomyces</taxon>
    </lineage>
</organism>
<accession>A0ACB8TCN5</accession>
<protein>
    <submittedName>
        <fullName evidence="1">CRAL/TRIO domain-containing protein</fullName>
    </submittedName>
</protein>